<dbReference type="GO" id="GO:0005634">
    <property type="term" value="C:nucleus"/>
    <property type="evidence" value="ECO:0007669"/>
    <property type="project" value="TreeGrafter"/>
</dbReference>
<dbReference type="AlphaFoldDB" id="A0A8S0QYF2"/>
<comment type="caution">
    <text evidence="2">The sequence shown here is derived from an EMBL/GenBank/DDBJ whole genome shotgun (WGS) entry which is preliminary data.</text>
</comment>
<keyword evidence="3" id="KW-1185">Reference proteome</keyword>
<proteinExistence type="predicted"/>
<gene>
    <name evidence="2" type="ORF">OLEA9_A001944</name>
</gene>
<dbReference type="InterPro" id="IPR035269">
    <property type="entry name" value="PSMD9"/>
</dbReference>
<dbReference type="PANTHER" id="PTHR12651">
    <property type="entry name" value="26S PROTEASOME NON-ATPASE REGULATORY SUBUNIT 9"/>
    <property type="match status" value="1"/>
</dbReference>
<dbReference type="GO" id="GO:0070682">
    <property type="term" value="P:proteasome regulatory particle assembly"/>
    <property type="evidence" value="ECO:0007669"/>
    <property type="project" value="InterPro"/>
</dbReference>
<dbReference type="InterPro" id="IPR036034">
    <property type="entry name" value="PDZ_sf"/>
</dbReference>
<protein>
    <submittedName>
        <fullName evidence="2">26S proteasome non-ATPase regulatory subunit 9 isoform X1</fullName>
    </submittedName>
</protein>
<dbReference type="Gene3D" id="2.30.42.10">
    <property type="match status" value="1"/>
</dbReference>
<keyword evidence="1" id="KW-0143">Chaperone</keyword>
<dbReference type="Proteomes" id="UP000594638">
    <property type="component" value="Unassembled WGS sequence"/>
</dbReference>
<organism evidence="2 3">
    <name type="scientific">Olea europaea subsp. europaea</name>
    <dbReference type="NCBI Taxonomy" id="158383"/>
    <lineage>
        <taxon>Eukaryota</taxon>
        <taxon>Viridiplantae</taxon>
        <taxon>Streptophyta</taxon>
        <taxon>Embryophyta</taxon>
        <taxon>Tracheophyta</taxon>
        <taxon>Spermatophyta</taxon>
        <taxon>Magnoliopsida</taxon>
        <taxon>eudicotyledons</taxon>
        <taxon>Gunneridae</taxon>
        <taxon>Pentapetalae</taxon>
        <taxon>asterids</taxon>
        <taxon>lamiids</taxon>
        <taxon>Lamiales</taxon>
        <taxon>Oleaceae</taxon>
        <taxon>Oleeae</taxon>
        <taxon>Olea</taxon>
    </lineage>
</organism>
<dbReference type="FunFam" id="2.30.42.10:FF:000107">
    <property type="entry name" value="26S proteasome non-ATPase regulatory subunit 9"/>
    <property type="match status" value="1"/>
</dbReference>
<dbReference type="GO" id="GO:0005737">
    <property type="term" value="C:cytoplasm"/>
    <property type="evidence" value="ECO:0007669"/>
    <property type="project" value="TreeGrafter"/>
</dbReference>
<sequence>MDMGVVVRSSRPFAMVDEITKGSSAAADGLQLGNQIVKFGNMKIGENLVQKLTTEAQINQSHAMLVVVMGQGVFINLTIKPNSWQCHDLLGKPTMRS</sequence>
<dbReference type="EMBL" id="CACTIH010002007">
    <property type="protein sequence ID" value="CAA2971333.1"/>
    <property type="molecule type" value="Genomic_DNA"/>
</dbReference>
<reference evidence="2 3" key="1">
    <citation type="submission" date="2019-12" db="EMBL/GenBank/DDBJ databases">
        <authorList>
            <person name="Alioto T."/>
            <person name="Alioto T."/>
            <person name="Gomez Garrido J."/>
        </authorList>
    </citation>
    <scope>NUCLEOTIDE SEQUENCE [LARGE SCALE GENOMIC DNA]</scope>
</reference>
<dbReference type="PANTHER" id="PTHR12651:SF1">
    <property type="entry name" value="26S PROTEASOME NON-ATPASE REGULATORY SUBUNIT 9"/>
    <property type="match status" value="1"/>
</dbReference>
<evidence type="ECO:0000313" key="3">
    <source>
        <dbReference type="Proteomes" id="UP000594638"/>
    </source>
</evidence>
<dbReference type="Gramene" id="OE9A001944T1">
    <property type="protein sequence ID" value="OE9A001944C1"/>
    <property type="gene ID" value="OE9A001944"/>
</dbReference>
<dbReference type="SUPFAM" id="SSF50156">
    <property type="entry name" value="PDZ domain-like"/>
    <property type="match status" value="1"/>
</dbReference>
<evidence type="ECO:0000313" key="2">
    <source>
        <dbReference type="EMBL" id="CAA2971333.1"/>
    </source>
</evidence>
<dbReference type="OrthoDB" id="72325at2759"/>
<dbReference type="GO" id="GO:0000502">
    <property type="term" value="C:proteasome complex"/>
    <property type="evidence" value="ECO:0007669"/>
    <property type="project" value="UniProtKB-KW"/>
</dbReference>
<evidence type="ECO:0000256" key="1">
    <source>
        <dbReference type="ARBA" id="ARBA00023186"/>
    </source>
</evidence>
<keyword evidence="2" id="KW-0647">Proteasome</keyword>
<name>A0A8S0QYF2_OLEEU</name>
<accession>A0A8S0QYF2</accession>